<feature type="transmembrane region" description="Helical" evidence="1">
    <location>
        <begin position="56"/>
        <end position="75"/>
    </location>
</feature>
<gene>
    <name evidence="2" type="ORF">G1C96_0658</name>
</gene>
<reference evidence="2 3" key="1">
    <citation type="submission" date="2020-02" db="EMBL/GenBank/DDBJ databases">
        <title>Characterization of phylogenetic diversity of novel bifidobacterial species isolated in Czech ZOOs.</title>
        <authorList>
            <person name="Lugli G.A."/>
            <person name="Vera N.B."/>
            <person name="Ventura M."/>
        </authorList>
    </citation>
    <scope>NUCLEOTIDE SEQUENCE [LARGE SCALE GENOMIC DNA]</scope>
    <source>
        <strain evidence="2 3">DSM 109958</strain>
    </source>
</reference>
<comment type="caution">
    <text evidence="2">The sequence shown here is derived from an EMBL/GenBank/DDBJ whole genome shotgun (WGS) entry which is preliminary data.</text>
</comment>
<accession>A0A7Y0HXA6</accession>
<keyword evidence="1" id="KW-0472">Membrane</keyword>
<keyword evidence="1" id="KW-1133">Transmembrane helix</keyword>
<keyword evidence="3" id="KW-1185">Reference proteome</keyword>
<evidence type="ECO:0008006" key="4">
    <source>
        <dbReference type="Google" id="ProtNLM"/>
    </source>
</evidence>
<name>A0A7Y0HXA6_9BIFI</name>
<proteinExistence type="predicted"/>
<evidence type="ECO:0000256" key="1">
    <source>
        <dbReference type="SAM" id="Phobius"/>
    </source>
</evidence>
<dbReference type="EMBL" id="JAAIIH010000002">
    <property type="protein sequence ID" value="NMN00081.1"/>
    <property type="molecule type" value="Genomic_DNA"/>
</dbReference>
<evidence type="ECO:0000313" key="3">
    <source>
        <dbReference type="Proteomes" id="UP000588277"/>
    </source>
</evidence>
<protein>
    <recommendedName>
        <fullName evidence="4">DUF2530 domain-containing protein</fullName>
    </recommendedName>
</protein>
<sequence>MVKSMKLAPIFDPAVRKPAPKPIQVDLQKAFLAVTAAWVLALVVVTVLLALDMCGIRPLVVCVAGTVIGILMLTWEHFHRWDYRRLGR</sequence>
<dbReference type="AlphaFoldDB" id="A0A7Y0HXA6"/>
<evidence type="ECO:0000313" key="2">
    <source>
        <dbReference type="EMBL" id="NMN00081.1"/>
    </source>
</evidence>
<feature type="transmembrane region" description="Helical" evidence="1">
    <location>
        <begin position="30"/>
        <end position="50"/>
    </location>
</feature>
<keyword evidence="1" id="KW-0812">Transmembrane</keyword>
<dbReference type="Proteomes" id="UP000588277">
    <property type="component" value="Unassembled WGS sequence"/>
</dbReference>
<organism evidence="2 3">
    <name type="scientific">Bifidobacterium moraviense</name>
    <dbReference type="NCBI Taxonomy" id="2675323"/>
    <lineage>
        <taxon>Bacteria</taxon>
        <taxon>Bacillati</taxon>
        <taxon>Actinomycetota</taxon>
        <taxon>Actinomycetes</taxon>
        <taxon>Bifidobacteriales</taxon>
        <taxon>Bifidobacteriaceae</taxon>
        <taxon>Bifidobacterium</taxon>
    </lineage>
</organism>